<dbReference type="PANTHER" id="PTHR48047:SF45">
    <property type="entry name" value="SCOPOLETIN GLUCOSYLTRANSFERASE-LIKE"/>
    <property type="match status" value="1"/>
</dbReference>
<organism evidence="4 5">
    <name type="scientific">Vigna unguiculata</name>
    <name type="common">Cowpea</name>
    <dbReference type="NCBI Taxonomy" id="3917"/>
    <lineage>
        <taxon>Eukaryota</taxon>
        <taxon>Viridiplantae</taxon>
        <taxon>Streptophyta</taxon>
        <taxon>Embryophyta</taxon>
        <taxon>Tracheophyta</taxon>
        <taxon>Spermatophyta</taxon>
        <taxon>Magnoliopsida</taxon>
        <taxon>eudicotyledons</taxon>
        <taxon>Gunneridae</taxon>
        <taxon>Pentapetalae</taxon>
        <taxon>rosids</taxon>
        <taxon>fabids</taxon>
        <taxon>Fabales</taxon>
        <taxon>Fabaceae</taxon>
        <taxon>Papilionoideae</taxon>
        <taxon>50 kb inversion clade</taxon>
        <taxon>NPAAA clade</taxon>
        <taxon>indigoferoid/millettioid clade</taxon>
        <taxon>Phaseoleae</taxon>
        <taxon>Vigna</taxon>
    </lineage>
</organism>
<dbReference type="InterPro" id="IPR002213">
    <property type="entry name" value="UDP_glucos_trans"/>
</dbReference>
<dbReference type="CDD" id="cd03784">
    <property type="entry name" value="GT1_Gtf-like"/>
    <property type="match status" value="2"/>
</dbReference>
<keyword evidence="2" id="KW-0328">Glycosyltransferase</keyword>
<name>A0A4D6KTK0_VIGUN</name>
<dbReference type="EMBL" id="CP039346">
    <property type="protein sequence ID" value="QCD79903.1"/>
    <property type="molecule type" value="Genomic_DNA"/>
</dbReference>
<dbReference type="Gene3D" id="3.40.50.2000">
    <property type="entry name" value="Glycogen Phosphorylase B"/>
    <property type="match status" value="3"/>
</dbReference>
<sequence>MVEISEEDIQLNVMEKTMPLKLYFIHFLAAGHMIPLCDIATLFASRGHHVTIITTPFNALTLRKSLPSHPFLRLHTVQFPSLEVALPDGIENISSVTDADQLANVFHATTTLQTPIQNFVEENPPDCIVADFLFPWVDDLAKNLKIPRLAFNGFSLFTICVLHSSHYSNSLLPHPITLNASPPKELTQFLHKMLETELRSYGLIVNNFAELDGEEYIRYYEKTTGHKAWHLGPVSLVSRTPEEKAERGTKSVVSMHECVSWLDSKAENSVVYICFGSLCHFPDKQLYEIACGIEASGHGFIWVVPEKKGKEKERQEEKEKWMPEGFEERNAEKGMVIRGWAPQLVILNHRAVGAFLSHCGWNSIVEAVSGGVPMITWPVHGEQFYNEKLISEVRGIGVEVGAAEWRGTGFGEREMLVCRDSIERGMLETELRSYGLIVNNFAELDGEEYIRYYEKTTGHKAWHLGPVSLVSRTPEEKAERGTKSVVSMHECVSWLDSKAENSVVYICFGSLCHFPDKQLYEIACGIEASGHGFIWVVPEKKGKEKERQEEKEKWMPEGFEERNAEKGMVIRGWAPQLVILNHRAVGAFLSHCGWNSIVEAVSGGVPMITWPVHGEQFYNEKLISEVRGIGVEVGAAEWRGTGFGEREMLVCRDSIERGVRRIMDGGDEAQEVRRRAQEFGEKAREAVREGGSSHMNLTALIHDLTRLRNVKLISS</sequence>
<dbReference type="FunFam" id="3.40.50.2000:FF:000302">
    <property type="entry name" value="Glycosyltransferase"/>
    <property type="match status" value="1"/>
</dbReference>
<evidence type="ECO:0000256" key="1">
    <source>
        <dbReference type="ARBA" id="ARBA00009995"/>
    </source>
</evidence>
<accession>A0A4D6KTK0</accession>
<comment type="similarity">
    <text evidence="1">Belongs to the UDP-glycosyltransferase family.</text>
</comment>
<reference evidence="4 5" key="1">
    <citation type="submission" date="2019-04" db="EMBL/GenBank/DDBJ databases">
        <title>An improved genome assembly and genetic linkage map for asparagus bean, Vigna unguiculata ssp. sesquipedialis.</title>
        <authorList>
            <person name="Xia Q."/>
            <person name="Zhang R."/>
            <person name="Dong Y."/>
        </authorList>
    </citation>
    <scope>NUCLEOTIDE SEQUENCE [LARGE SCALE GENOMIC DNA]</scope>
    <source>
        <tissue evidence="4">Leaf</tissue>
    </source>
</reference>
<dbReference type="AlphaFoldDB" id="A0A4D6KTK0"/>
<dbReference type="FunFam" id="3.40.50.2000:FF:000047">
    <property type="entry name" value="Glycosyltransferase"/>
    <property type="match status" value="2"/>
</dbReference>
<evidence type="ECO:0000256" key="3">
    <source>
        <dbReference type="ARBA" id="ARBA00022679"/>
    </source>
</evidence>
<dbReference type="GO" id="GO:0035251">
    <property type="term" value="F:UDP-glucosyltransferase activity"/>
    <property type="evidence" value="ECO:0007669"/>
    <property type="project" value="TreeGrafter"/>
</dbReference>
<keyword evidence="5" id="KW-1185">Reference proteome</keyword>
<dbReference type="PROSITE" id="PS00375">
    <property type="entry name" value="UDPGT"/>
    <property type="match status" value="2"/>
</dbReference>
<dbReference type="Proteomes" id="UP000501690">
    <property type="component" value="Linkage Group LG2"/>
</dbReference>
<proteinExistence type="inferred from homology"/>
<keyword evidence="3 4" id="KW-0808">Transferase</keyword>
<dbReference type="Pfam" id="PF00201">
    <property type="entry name" value="UDPGT"/>
    <property type="match status" value="2"/>
</dbReference>
<evidence type="ECO:0000313" key="4">
    <source>
        <dbReference type="EMBL" id="QCD79903.1"/>
    </source>
</evidence>
<dbReference type="PANTHER" id="PTHR48047">
    <property type="entry name" value="GLYCOSYLTRANSFERASE"/>
    <property type="match status" value="1"/>
</dbReference>
<gene>
    <name evidence="4" type="ORF">DEO72_LG2g221</name>
</gene>
<protein>
    <submittedName>
        <fullName evidence="4">UDP-glucosyl transferase 73C</fullName>
    </submittedName>
</protein>
<dbReference type="InterPro" id="IPR035595">
    <property type="entry name" value="UDP_glycos_trans_CS"/>
</dbReference>
<evidence type="ECO:0000256" key="2">
    <source>
        <dbReference type="ARBA" id="ARBA00022676"/>
    </source>
</evidence>
<evidence type="ECO:0000313" key="5">
    <source>
        <dbReference type="Proteomes" id="UP000501690"/>
    </source>
</evidence>
<dbReference type="SUPFAM" id="SSF53756">
    <property type="entry name" value="UDP-Glycosyltransferase/glycogen phosphorylase"/>
    <property type="match status" value="2"/>
</dbReference>